<evidence type="ECO:0000313" key="3">
    <source>
        <dbReference type="Proteomes" id="UP000471521"/>
    </source>
</evidence>
<proteinExistence type="predicted"/>
<name>A0A6B0SHM2_9EURY</name>
<dbReference type="AlphaFoldDB" id="A0A6B0SHM2"/>
<dbReference type="RefSeq" id="WP_159525607.1">
    <property type="nucleotide sequence ID" value="NZ_WUUU01000025.1"/>
</dbReference>
<organism evidence="2 3">
    <name type="scientific">Halobacterium bonnevillei</name>
    <dbReference type="NCBI Taxonomy" id="2692200"/>
    <lineage>
        <taxon>Archaea</taxon>
        <taxon>Methanobacteriati</taxon>
        <taxon>Methanobacteriota</taxon>
        <taxon>Stenosarchaea group</taxon>
        <taxon>Halobacteria</taxon>
        <taxon>Halobacteriales</taxon>
        <taxon>Halobacteriaceae</taxon>
        <taxon>Halobacterium</taxon>
    </lineage>
</organism>
<feature type="transmembrane region" description="Helical" evidence="1">
    <location>
        <begin position="268"/>
        <end position="290"/>
    </location>
</feature>
<accession>A0A6B0SHM2</accession>
<protein>
    <recommendedName>
        <fullName evidence="4">PH domain-containing protein</fullName>
    </recommendedName>
</protein>
<keyword evidence="3" id="KW-1185">Reference proteome</keyword>
<comment type="caution">
    <text evidence="2">The sequence shown here is derived from an EMBL/GenBank/DDBJ whole genome shotgun (WGS) entry which is preliminary data.</text>
</comment>
<feature type="transmembrane region" description="Helical" evidence="1">
    <location>
        <begin position="109"/>
        <end position="130"/>
    </location>
</feature>
<feature type="transmembrane region" description="Helical" evidence="1">
    <location>
        <begin position="21"/>
        <end position="47"/>
    </location>
</feature>
<keyword evidence="1" id="KW-0812">Transmembrane</keyword>
<evidence type="ECO:0000313" key="2">
    <source>
        <dbReference type="EMBL" id="MXR20046.1"/>
    </source>
</evidence>
<gene>
    <name evidence="2" type="ORF">GRX66_05315</name>
</gene>
<sequence length="291" mass="31167">MTEQPVEWRLDAANSVSIRTVMYAWLGLLGGGILLVVGLLAFVAASAAVAGSYGVFALVTLLFLVGGPFSLLYLWPAVRSGSFSPLSQFVLDVASDPEEPLAERYAEAFSWRGVIASIGVHAVGIPALLFVEPRLLGGYVAVSFVELVVVSGFVTWGRIDTAEPSFEYRSTTIPLSAVKRIRRYRLGDVVVCWLSYDSGEKTITTPSWVVLTPEAASAFDTARAVAAETPSDSDPSRNGPKVVAVGLGLGFVTFAGWLWLFADLDPGMARYVLVVFGGLGLFFVWVGLVYA</sequence>
<feature type="transmembrane region" description="Helical" evidence="1">
    <location>
        <begin position="242"/>
        <end position="262"/>
    </location>
</feature>
<evidence type="ECO:0000256" key="1">
    <source>
        <dbReference type="SAM" id="Phobius"/>
    </source>
</evidence>
<feature type="transmembrane region" description="Helical" evidence="1">
    <location>
        <begin position="53"/>
        <end position="75"/>
    </location>
</feature>
<evidence type="ECO:0008006" key="4">
    <source>
        <dbReference type="Google" id="ProtNLM"/>
    </source>
</evidence>
<reference evidence="2 3" key="1">
    <citation type="submission" date="2019-12" db="EMBL/GenBank/DDBJ databases">
        <title>Isolation and characterization of three novel carbon monoxide-oxidizing members of Halobacteria from salione crusts and soils.</title>
        <authorList>
            <person name="Myers M.R."/>
            <person name="King G.M."/>
        </authorList>
    </citation>
    <scope>NUCLEOTIDE SEQUENCE [LARGE SCALE GENOMIC DNA]</scope>
    <source>
        <strain evidence="2 3">PCN9</strain>
    </source>
</reference>
<keyword evidence="1" id="KW-1133">Transmembrane helix</keyword>
<dbReference type="EMBL" id="WUUU01000025">
    <property type="protein sequence ID" value="MXR20046.1"/>
    <property type="molecule type" value="Genomic_DNA"/>
</dbReference>
<feature type="transmembrane region" description="Helical" evidence="1">
    <location>
        <begin position="136"/>
        <end position="156"/>
    </location>
</feature>
<dbReference type="Proteomes" id="UP000471521">
    <property type="component" value="Unassembled WGS sequence"/>
</dbReference>
<keyword evidence="1" id="KW-0472">Membrane</keyword>